<sequence>MLIRRHNTAAAFHPSCGAAIMAVPFDQSAQAKGGREPQDGRYAAPILLEIERYLRQHRMSASRFGRLAASDPRLVSDLRKGRDPSSRTVARIRSYISQASARSAS</sequence>
<organism evidence="1 2">
    <name type="scientific">Sphingobium vermicomposti</name>
    <dbReference type="NCBI Taxonomy" id="529005"/>
    <lineage>
        <taxon>Bacteria</taxon>
        <taxon>Pseudomonadati</taxon>
        <taxon>Pseudomonadota</taxon>
        <taxon>Alphaproteobacteria</taxon>
        <taxon>Sphingomonadales</taxon>
        <taxon>Sphingomonadaceae</taxon>
        <taxon>Sphingobium</taxon>
    </lineage>
</organism>
<evidence type="ECO:0000313" key="1">
    <source>
        <dbReference type="EMBL" id="NIJ16486.1"/>
    </source>
</evidence>
<reference evidence="1 2" key="1">
    <citation type="submission" date="2020-03" db="EMBL/GenBank/DDBJ databases">
        <title>Genomic Encyclopedia of Type Strains, Phase IV (KMG-IV): sequencing the most valuable type-strain genomes for metagenomic binning, comparative biology and taxonomic classification.</title>
        <authorList>
            <person name="Goeker M."/>
        </authorList>
    </citation>
    <scope>NUCLEOTIDE SEQUENCE [LARGE SCALE GENOMIC DNA]</scope>
    <source>
        <strain evidence="1 2">DSM 21299</strain>
    </source>
</reference>
<accession>A0A846MGZ8</accession>
<proteinExistence type="predicted"/>
<protein>
    <submittedName>
        <fullName evidence="1">Uncharacterized protein</fullName>
    </submittedName>
</protein>
<gene>
    <name evidence="1" type="ORF">FHS54_001452</name>
</gene>
<dbReference type="AlphaFoldDB" id="A0A846MGZ8"/>
<dbReference type="Proteomes" id="UP000576821">
    <property type="component" value="Unassembled WGS sequence"/>
</dbReference>
<evidence type="ECO:0000313" key="2">
    <source>
        <dbReference type="Proteomes" id="UP000576821"/>
    </source>
</evidence>
<dbReference type="EMBL" id="JAASQR010000002">
    <property type="protein sequence ID" value="NIJ16486.1"/>
    <property type="molecule type" value="Genomic_DNA"/>
</dbReference>
<keyword evidence="2" id="KW-1185">Reference proteome</keyword>
<comment type="caution">
    <text evidence="1">The sequence shown here is derived from an EMBL/GenBank/DDBJ whole genome shotgun (WGS) entry which is preliminary data.</text>
</comment>
<name>A0A846MGZ8_9SPHN</name>